<organism evidence="3 4">
    <name type="scientific">Aspergillus nanangensis</name>
    <dbReference type="NCBI Taxonomy" id="2582783"/>
    <lineage>
        <taxon>Eukaryota</taxon>
        <taxon>Fungi</taxon>
        <taxon>Dikarya</taxon>
        <taxon>Ascomycota</taxon>
        <taxon>Pezizomycotina</taxon>
        <taxon>Eurotiomycetes</taxon>
        <taxon>Eurotiomycetidae</taxon>
        <taxon>Eurotiales</taxon>
        <taxon>Aspergillaceae</taxon>
        <taxon>Aspergillus</taxon>
        <taxon>Aspergillus subgen. Circumdati</taxon>
    </lineage>
</organism>
<dbReference type="Pfam" id="PF04072">
    <property type="entry name" value="LCM"/>
    <property type="match status" value="1"/>
</dbReference>
<dbReference type="Gene3D" id="3.40.50.150">
    <property type="entry name" value="Vaccinia Virus protein VP39"/>
    <property type="match status" value="1"/>
</dbReference>
<dbReference type="InterPro" id="IPR007213">
    <property type="entry name" value="Ppm1/Ppm2/Tcmp"/>
</dbReference>
<gene>
    <name evidence="3" type="ORF">FE257_008026</name>
</gene>
<dbReference type="PANTHER" id="PTHR43619">
    <property type="entry name" value="S-ADENOSYL-L-METHIONINE-DEPENDENT METHYLTRANSFERASE YKTD-RELATED"/>
    <property type="match status" value="1"/>
</dbReference>
<evidence type="ECO:0000313" key="3">
    <source>
        <dbReference type="EMBL" id="KAF9889049.1"/>
    </source>
</evidence>
<comment type="caution">
    <text evidence="3">The sequence shown here is derived from an EMBL/GenBank/DDBJ whole genome shotgun (WGS) entry which is preliminary data.</text>
</comment>
<dbReference type="SUPFAM" id="SSF53335">
    <property type="entry name" value="S-adenosyl-L-methionine-dependent methyltransferases"/>
    <property type="match status" value="1"/>
</dbReference>
<protein>
    <submittedName>
        <fullName evidence="3">Uncharacterized protein</fullName>
    </submittedName>
</protein>
<evidence type="ECO:0000256" key="2">
    <source>
        <dbReference type="ARBA" id="ARBA00022679"/>
    </source>
</evidence>
<dbReference type="GO" id="GO:0032259">
    <property type="term" value="P:methylation"/>
    <property type="evidence" value="ECO:0007669"/>
    <property type="project" value="UniProtKB-KW"/>
</dbReference>
<dbReference type="InterPro" id="IPR016874">
    <property type="entry name" value="TcmP-like"/>
</dbReference>
<proteinExistence type="predicted"/>
<dbReference type="AlphaFoldDB" id="A0AAD4GT09"/>
<dbReference type="GO" id="GO:0008168">
    <property type="term" value="F:methyltransferase activity"/>
    <property type="evidence" value="ECO:0007669"/>
    <property type="project" value="UniProtKB-KW"/>
</dbReference>
<dbReference type="EMBL" id="VCAU01000040">
    <property type="protein sequence ID" value="KAF9889049.1"/>
    <property type="molecule type" value="Genomic_DNA"/>
</dbReference>
<dbReference type="PIRSF" id="PIRSF028177">
    <property type="entry name" value="Polyketide_synth_Omtfrase_TcmP"/>
    <property type="match status" value="1"/>
</dbReference>
<reference evidence="3" key="2">
    <citation type="submission" date="2020-02" db="EMBL/GenBank/DDBJ databases">
        <authorList>
            <person name="Gilchrist C.L.M."/>
            <person name="Chooi Y.-H."/>
        </authorList>
    </citation>
    <scope>NUCLEOTIDE SEQUENCE</scope>
    <source>
        <strain evidence="3">MST-FP2251</strain>
    </source>
</reference>
<keyword evidence="2" id="KW-0808">Transferase</keyword>
<evidence type="ECO:0000256" key="1">
    <source>
        <dbReference type="ARBA" id="ARBA00022603"/>
    </source>
</evidence>
<dbReference type="InterPro" id="IPR029063">
    <property type="entry name" value="SAM-dependent_MTases_sf"/>
</dbReference>
<dbReference type="PANTHER" id="PTHR43619:SF2">
    <property type="entry name" value="S-ADENOSYL-L-METHIONINE-DEPENDENT METHYLTRANSFERASES SUPERFAMILY PROTEIN"/>
    <property type="match status" value="1"/>
</dbReference>
<keyword evidence="4" id="KW-1185">Reference proteome</keyword>
<dbReference type="Proteomes" id="UP001194746">
    <property type="component" value="Unassembled WGS sequence"/>
</dbReference>
<name>A0AAD4GT09_ASPNN</name>
<accession>A0AAD4GT09</accession>
<reference evidence="3" key="1">
    <citation type="journal article" date="2019" name="Beilstein J. Org. Chem.">
        <title>Nanangenines: drimane sesquiterpenoids as the dominant metabolite cohort of a novel Australian fungus, Aspergillus nanangensis.</title>
        <authorList>
            <person name="Lacey H.J."/>
            <person name="Gilchrist C.L.M."/>
            <person name="Crombie A."/>
            <person name="Kalaitzis J.A."/>
            <person name="Vuong D."/>
            <person name="Rutledge P.J."/>
            <person name="Turner P."/>
            <person name="Pitt J.I."/>
            <person name="Lacey E."/>
            <person name="Chooi Y.H."/>
            <person name="Piggott A.M."/>
        </authorList>
    </citation>
    <scope>NUCLEOTIDE SEQUENCE</scope>
    <source>
        <strain evidence="3">MST-FP2251</strain>
    </source>
</reference>
<evidence type="ECO:0000313" key="4">
    <source>
        <dbReference type="Proteomes" id="UP001194746"/>
    </source>
</evidence>
<keyword evidence="1" id="KW-0489">Methyltransferase</keyword>
<sequence>MDKIEVTRLNGVAQTLLVPLVARAHDFSSPRPILRDSYAQHILDKLDLDVTEVALTPNQVTGVALRTSQFDRWTSDFLQVHPATTVLHLACGFDSRMERVNWGTDTRWIDIDLPEVIELRRKIQPGFLPGRNYSLLGIDVLDEDWMQGVSADGPVLVVMEGLLSYLPQDDVHQLLQRLCRNFHRGASLFECVNSATLQSLNRTKPLQPINSMGAEFHWSVDDPKTLEILHPDLKLVESIRLVEAPGVENSTLSYRALMYLLSWIPGVRDSARFLHFQFGDVGRVVNE</sequence>